<reference evidence="2 3" key="1">
    <citation type="journal article" date="2018" name="Nat. Biotechnol.">
        <title>A standardized bacterial taxonomy based on genome phylogeny substantially revises the tree of life.</title>
        <authorList>
            <person name="Parks D.H."/>
            <person name="Chuvochina M."/>
            <person name="Waite D.W."/>
            <person name="Rinke C."/>
            <person name="Skarshewski A."/>
            <person name="Chaumeil P.A."/>
            <person name="Hugenholtz P."/>
        </authorList>
    </citation>
    <scope>NUCLEOTIDE SEQUENCE [LARGE SCALE GENOMIC DNA]</scope>
    <source>
        <strain evidence="2">UBA9359</strain>
    </source>
</reference>
<feature type="transmembrane region" description="Helical" evidence="1">
    <location>
        <begin position="15"/>
        <end position="33"/>
    </location>
</feature>
<feature type="transmembrane region" description="Helical" evidence="1">
    <location>
        <begin position="120"/>
        <end position="142"/>
    </location>
</feature>
<keyword evidence="1" id="KW-1133">Transmembrane helix</keyword>
<dbReference type="EMBL" id="DPMF01000380">
    <property type="protein sequence ID" value="HCV82642.1"/>
    <property type="molecule type" value="Genomic_DNA"/>
</dbReference>
<name>A0A3D5J5D2_9FLAO</name>
<evidence type="ECO:0000313" key="3">
    <source>
        <dbReference type="Proteomes" id="UP000264330"/>
    </source>
</evidence>
<gene>
    <name evidence="2" type="ORF">DGQ38_16500</name>
</gene>
<keyword evidence="1" id="KW-0472">Membrane</keyword>
<dbReference type="Proteomes" id="UP000264330">
    <property type="component" value="Unassembled WGS sequence"/>
</dbReference>
<evidence type="ECO:0000313" key="2">
    <source>
        <dbReference type="EMBL" id="HCV82642.1"/>
    </source>
</evidence>
<evidence type="ECO:0000256" key="1">
    <source>
        <dbReference type="SAM" id="Phobius"/>
    </source>
</evidence>
<dbReference type="OMA" id="ALNIMWD"/>
<proteinExistence type="predicted"/>
<dbReference type="RefSeq" id="WP_013071378.1">
    <property type="nucleotide sequence ID" value="NZ_CAJXAW010000013.1"/>
</dbReference>
<comment type="caution">
    <text evidence="2">The sequence shown here is derived from an EMBL/GenBank/DDBJ whole genome shotgun (WGS) entry which is preliminary data.</text>
</comment>
<keyword evidence="1" id="KW-0812">Transmembrane</keyword>
<protein>
    <submittedName>
        <fullName evidence="2">Tryptophan-rich sensory protein</fullName>
    </submittedName>
</protein>
<dbReference type="AlphaFoldDB" id="A0A3D5J5D2"/>
<accession>A0A3D5J5D2</accession>
<sequence>MRKGAKVLLDFKKRWQLYAWLKVIGFAMAPLIVLCGLEIKFWILPIVFIVLLIVSILLLKPFKIGLTQVVKFIDTRFIEAEYSAALLLKKDVELSNIGRLQKEKIAQRFQKRSQTLQPPVSFKSLVILLFCCLLIGFGLQYFGIGLRTMTEFQHNQIKPSVKFTAVDSTSVENDTPAIANAAVDIRYPNYTGIGSFRSDKMDIEVLENSQVHWTVDFDQKIDSVILEFQSHSYKMKGDKQRFEIGKKINEPVVYNFRYFDSLGNEYISDLHGISVFEDENPVIEIENLDQFTSFNFSDEKKLQFSSRIKDDFGIDEAYIIATVSKGSGESVKFREERIEFQQSINSGAKSQEIFQEIDMDRLNMEPGDELYFYVEALDLKEPIANVTRSETYFAEIKDTVKMDYMESSGMGVDLLPDYFRSQRQLIIDTEKLINEKPEISRKEFESRSNNLGFDQKTLRLKYGQFMGDEAEGSLASENAESLDGEEDLLAAYSHRHDSDNEHNLVEEHEHGHKEEEEDPLEKYVHNHEDPEESTLFAKSLKTQLRQAINQMWDAELQLRIYEPKASLEYQYRALELIQNIKNSSRIYVHRIGFDPPPLKEDKRLTGELKDVGSYQTTQDYEQDLIFEGIRKAIAELGKLQESKSDKLSERSKEIFNEAGIELAREAIEKPGQFLGTLKALKKLSGGQLEGFNLQEIQHALWEALPKPKDKAIPSRSYQNNLDQLMLEELEAYEQ</sequence>
<feature type="transmembrane region" description="Helical" evidence="1">
    <location>
        <begin position="39"/>
        <end position="59"/>
    </location>
</feature>
<organism evidence="2 3">
    <name type="scientific">Zunongwangia profunda</name>
    <dbReference type="NCBI Taxonomy" id="398743"/>
    <lineage>
        <taxon>Bacteria</taxon>
        <taxon>Pseudomonadati</taxon>
        <taxon>Bacteroidota</taxon>
        <taxon>Flavobacteriia</taxon>
        <taxon>Flavobacteriales</taxon>
        <taxon>Flavobacteriaceae</taxon>
        <taxon>Zunongwangia</taxon>
    </lineage>
</organism>